<evidence type="ECO:0000256" key="2">
    <source>
        <dbReference type="SAM" id="Phobius"/>
    </source>
</evidence>
<dbReference type="InterPro" id="IPR025241">
    <property type="entry name" value="DUF4190"/>
</dbReference>
<evidence type="ECO:0000259" key="4">
    <source>
        <dbReference type="Pfam" id="PF13828"/>
    </source>
</evidence>
<sequence length="339" mass="34648">MDSTGPDAPRDQPPAPLQPNPYASSPPMGGATSPFVTAPKTNTLAIVSFVSSFFLGLVAIITGHMALGQIRARGELGRGFALAGLIIGYIGTAVVAILVVFAIIFASAIGAVVVAVGSNSGSSDAPTSSPAPEATEPLPTDPLPTAPLPTGQLGAANFDDGYLQFGTGAVIVDEYIDPMCPFCAQFEEANGELLIAGVESGVITLRVHSLTFLDRLSQGTSYSSRASAALTCQATLNPESTLDYLSALFANQPLEATSGLSDAELVDLAPGNVSITECVETGEYLVWSQQNTAAALAGPIDGAEIQAVSGTPTVLVDGRQYLGSITDTAEFSAFVATAF</sequence>
<evidence type="ECO:0000259" key="3">
    <source>
        <dbReference type="Pfam" id="PF13462"/>
    </source>
</evidence>
<dbReference type="Gene3D" id="3.40.30.10">
    <property type="entry name" value="Glutaredoxin"/>
    <property type="match status" value="1"/>
</dbReference>
<keyword evidence="2" id="KW-0812">Transmembrane</keyword>
<keyword evidence="2" id="KW-1133">Transmembrane helix</keyword>
<accession>A0A4R9B2S7</accession>
<protein>
    <submittedName>
        <fullName evidence="5">DUF4190 domain-containing protein</fullName>
    </submittedName>
</protein>
<feature type="transmembrane region" description="Helical" evidence="2">
    <location>
        <begin position="44"/>
        <end position="68"/>
    </location>
</feature>
<organism evidence="5 6">
    <name type="scientific">Cryobacterium gelidum</name>
    <dbReference type="NCBI Taxonomy" id="1259164"/>
    <lineage>
        <taxon>Bacteria</taxon>
        <taxon>Bacillati</taxon>
        <taxon>Actinomycetota</taxon>
        <taxon>Actinomycetes</taxon>
        <taxon>Micrococcales</taxon>
        <taxon>Microbacteriaceae</taxon>
        <taxon>Cryobacterium</taxon>
    </lineage>
</organism>
<dbReference type="RefSeq" id="WP_134550041.1">
    <property type="nucleotide sequence ID" value="NZ_SOHL01000001.1"/>
</dbReference>
<dbReference type="Proteomes" id="UP000297983">
    <property type="component" value="Unassembled WGS sequence"/>
</dbReference>
<evidence type="ECO:0000313" key="5">
    <source>
        <dbReference type="EMBL" id="TFD74390.1"/>
    </source>
</evidence>
<keyword evidence="2" id="KW-0472">Membrane</keyword>
<dbReference type="EMBL" id="SOHL01000001">
    <property type="protein sequence ID" value="TFD74390.1"/>
    <property type="molecule type" value="Genomic_DNA"/>
</dbReference>
<name>A0A4R9B2S7_9MICO</name>
<comment type="caution">
    <text evidence="5">The sequence shown here is derived from an EMBL/GenBank/DDBJ whole genome shotgun (WGS) entry which is preliminary data.</text>
</comment>
<feature type="domain" description="DUF4190" evidence="4">
    <location>
        <begin position="44"/>
        <end position="98"/>
    </location>
</feature>
<evidence type="ECO:0000313" key="6">
    <source>
        <dbReference type="Proteomes" id="UP000297983"/>
    </source>
</evidence>
<feature type="transmembrane region" description="Helical" evidence="2">
    <location>
        <begin position="80"/>
        <end position="113"/>
    </location>
</feature>
<dbReference type="CDD" id="cd02972">
    <property type="entry name" value="DsbA_family"/>
    <property type="match status" value="1"/>
</dbReference>
<dbReference type="SUPFAM" id="SSF52833">
    <property type="entry name" value="Thioredoxin-like"/>
    <property type="match status" value="1"/>
</dbReference>
<evidence type="ECO:0000256" key="1">
    <source>
        <dbReference type="SAM" id="MobiDB-lite"/>
    </source>
</evidence>
<gene>
    <name evidence="5" type="ORF">E3T50_00020</name>
</gene>
<dbReference type="InterPro" id="IPR036249">
    <property type="entry name" value="Thioredoxin-like_sf"/>
</dbReference>
<reference evidence="5 6" key="1">
    <citation type="submission" date="2019-03" db="EMBL/GenBank/DDBJ databases">
        <title>Genomics of glacier-inhabiting Cryobacterium strains.</title>
        <authorList>
            <person name="Liu Q."/>
            <person name="Xin Y.-H."/>
        </authorList>
    </citation>
    <scope>NUCLEOTIDE SEQUENCE [LARGE SCALE GENOMIC DNA]</scope>
    <source>
        <strain evidence="5 6">Hz16</strain>
    </source>
</reference>
<feature type="domain" description="Thioredoxin-like fold" evidence="3">
    <location>
        <begin position="170"/>
        <end position="327"/>
    </location>
</feature>
<dbReference type="AlphaFoldDB" id="A0A4R9B2S7"/>
<dbReference type="InterPro" id="IPR012336">
    <property type="entry name" value="Thioredoxin-like_fold"/>
</dbReference>
<feature type="region of interest" description="Disordered" evidence="1">
    <location>
        <begin position="122"/>
        <end position="146"/>
    </location>
</feature>
<keyword evidence="6" id="KW-1185">Reference proteome</keyword>
<feature type="compositionally biased region" description="Low complexity" evidence="1">
    <location>
        <begin position="122"/>
        <end position="138"/>
    </location>
</feature>
<proteinExistence type="predicted"/>
<feature type="region of interest" description="Disordered" evidence="1">
    <location>
        <begin position="1"/>
        <end position="34"/>
    </location>
</feature>
<dbReference type="Pfam" id="PF13828">
    <property type="entry name" value="DUF4190"/>
    <property type="match status" value="1"/>
</dbReference>
<dbReference type="Pfam" id="PF13462">
    <property type="entry name" value="Thioredoxin_4"/>
    <property type="match status" value="1"/>
</dbReference>